<reference evidence="1 2" key="1">
    <citation type="submission" date="2019-09" db="EMBL/GenBank/DDBJ databases">
        <authorList>
            <person name="Brejova B."/>
        </authorList>
    </citation>
    <scope>NUCLEOTIDE SEQUENCE [LARGE SCALE GENOMIC DNA]</scope>
</reference>
<keyword evidence="2" id="KW-1185">Reference proteome</keyword>
<sequence length="177" mass="20160">MNSSSTDNITISSKIVQEQSIGSFTENPTFTSSDNISNPTTITFMITQKMPSETIIKPSPVNQPTKSYLEKDSVPYLISDGIKDISEYKSVDEYMYDFEEEEEEENEENDNRFDITVQGYHGCPMQFINPMIFETIKSRKTNPVLNQGGFSTMGGLRLPGLKMNEDLYLNEDNEDLY</sequence>
<accession>A0A5E8BDD3</accession>
<evidence type="ECO:0000313" key="1">
    <source>
        <dbReference type="EMBL" id="VVT49565.1"/>
    </source>
</evidence>
<evidence type="ECO:0000313" key="2">
    <source>
        <dbReference type="Proteomes" id="UP000398389"/>
    </source>
</evidence>
<gene>
    <name evidence="1" type="ORF">SAPINGB_P002332</name>
</gene>
<dbReference type="EMBL" id="CABVLU010000002">
    <property type="protein sequence ID" value="VVT49565.1"/>
    <property type="molecule type" value="Genomic_DNA"/>
</dbReference>
<protein>
    <submittedName>
        <fullName evidence="1">Uncharacterized protein</fullName>
    </submittedName>
</protein>
<dbReference type="GeneID" id="43581151"/>
<name>A0A5E8BDD3_9ASCO</name>
<organism evidence="1 2">
    <name type="scientific">Magnusiomyces paraingens</name>
    <dbReference type="NCBI Taxonomy" id="2606893"/>
    <lineage>
        <taxon>Eukaryota</taxon>
        <taxon>Fungi</taxon>
        <taxon>Dikarya</taxon>
        <taxon>Ascomycota</taxon>
        <taxon>Saccharomycotina</taxon>
        <taxon>Dipodascomycetes</taxon>
        <taxon>Dipodascales</taxon>
        <taxon>Dipodascaceae</taxon>
        <taxon>Magnusiomyces</taxon>
    </lineage>
</organism>
<dbReference type="RefSeq" id="XP_031852942.1">
    <property type="nucleotide sequence ID" value="XM_031997051.1"/>
</dbReference>
<dbReference type="AlphaFoldDB" id="A0A5E8BDD3"/>
<proteinExistence type="predicted"/>
<dbReference type="Proteomes" id="UP000398389">
    <property type="component" value="Unassembled WGS sequence"/>
</dbReference>